<evidence type="ECO:0000259" key="13">
    <source>
        <dbReference type="Pfam" id="PF26002"/>
    </source>
</evidence>
<feature type="region of interest" description="Disordered" evidence="10">
    <location>
        <begin position="1"/>
        <end position="37"/>
    </location>
</feature>
<keyword evidence="4" id="KW-1003">Cell membrane</keyword>
<keyword evidence="6 11" id="KW-0812">Transmembrane</keyword>
<comment type="similarity">
    <text evidence="2">Belongs to the membrane fusion protein (MFP) (TC 8.A.1) family.</text>
</comment>
<evidence type="ECO:0000256" key="4">
    <source>
        <dbReference type="ARBA" id="ARBA00022475"/>
    </source>
</evidence>
<dbReference type="PRINTS" id="PR01490">
    <property type="entry name" value="RTXTOXIND"/>
</dbReference>
<dbReference type="InterPro" id="IPR010129">
    <property type="entry name" value="T1SS_HlyD"/>
</dbReference>
<evidence type="ECO:0000256" key="3">
    <source>
        <dbReference type="ARBA" id="ARBA00022448"/>
    </source>
</evidence>
<keyword evidence="9" id="KW-0175">Coiled coil</keyword>
<keyword evidence="5" id="KW-0997">Cell inner membrane</keyword>
<feature type="domain" description="AprE-like beta-barrel" evidence="13">
    <location>
        <begin position="368"/>
        <end position="456"/>
    </location>
</feature>
<evidence type="ECO:0000256" key="10">
    <source>
        <dbReference type="SAM" id="MobiDB-lite"/>
    </source>
</evidence>
<proteinExistence type="inferred from homology"/>
<keyword evidence="3" id="KW-0813">Transport</keyword>
<evidence type="ECO:0000256" key="6">
    <source>
        <dbReference type="ARBA" id="ARBA00022692"/>
    </source>
</evidence>
<dbReference type="InterPro" id="IPR058781">
    <property type="entry name" value="HH_AprE-like"/>
</dbReference>
<accession>A0A3B0WA43</accession>
<sequence>MTKPTNQSVPKKIPQKAQKSYAEEDSNTLIKEQKNTEQQKEKIIEQDIEFMSSLSQAALEKPTARSQWLVWIILFVVIWLITWANYAELDKIIRGEGKVVPSTKIQVIQNLEGGIVEEIFVHTGDHVQKGQTLMKLDNTQFSSSFDESEIKEAQLIARAQRLKAEAFNKPFKAHKKSKDKRIQALYDREFRLYSARTRQHKTNDAIIVEQIEQKKLELKEAKSQLIQLERTHQLLKQEIALTEPLVNQGIASHVDLLKLQREENEAYSKLKSVEFSLPKLRSIITEFRSKRIEAKELFMNEAHEELNQVLAETGQIGKSKTALADRVIRTEIKSPVNGTIKQIFVNTIRGVIQPGSDIIEIVPENDTLVLETKILPADIGFIYNGLTAKVKFTAYDFAIYGGLDGVVTQISADTITDEEGNSFYIARIKTNENHLGTSDKPLHLLPGMTASVDIIVGKHTLLDYLLKPIIKAKDLALRES</sequence>
<evidence type="ECO:0000256" key="7">
    <source>
        <dbReference type="ARBA" id="ARBA00022989"/>
    </source>
</evidence>
<organism evidence="14">
    <name type="scientific">hydrothermal vent metagenome</name>
    <dbReference type="NCBI Taxonomy" id="652676"/>
    <lineage>
        <taxon>unclassified sequences</taxon>
        <taxon>metagenomes</taxon>
        <taxon>ecological metagenomes</taxon>
    </lineage>
</organism>
<evidence type="ECO:0000256" key="5">
    <source>
        <dbReference type="ARBA" id="ARBA00022519"/>
    </source>
</evidence>
<dbReference type="Pfam" id="PF25994">
    <property type="entry name" value="HH_AprE"/>
    <property type="match status" value="1"/>
</dbReference>
<dbReference type="AlphaFoldDB" id="A0A3B0WA43"/>
<name>A0A3B0WA43_9ZZZZ</name>
<dbReference type="Gene3D" id="2.40.30.170">
    <property type="match status" value="1"/>
</dbReference>
<evidence type="ECO:0000256" key="2">
    <source>
        <dbReference type="ARBA" id="ARBA00009477"/>
    </source>
</evidence>
<dbReference type="NCBIfam" id="TIGR01843">
    <property type="entry name" value="type_I_hlyD"/>
    <property type="match status" value="1"/>
</dbReference>
<feature type="transmembrane region" description="Helical" evidence="11">
    <location>
        <begin position="68"/>
        <end position="86"/>
    </location>
</feature>
<dbReference type="PANTHER" id="PTHR30386">
    <property type="entry name" value="MEMBRANE FUSION SUBUNIT OF EMRAB-TOLC MULTIDRUG EFFLUX PUMP"/>
    <property type="match status" value="1"/>
</dbReference>
<evidence type="ECO:0000313" key="14">
    <source>
        <dbReference type="EMBL" id="VAW49290.1"/>
    </source>
</evidence>
<feature type="coiled-coil region" evidence="9">
    <location>
        <begin position="208"/>
        <end position="238"/>
    </location>
</feature>
<evidence type="ECO:0000256" key="9">
    <source>
        <dbReference type="SAM" id="Coils"/>
    </source>
</evidence>
<keyword evidence="8 11" id="KW-0472">Membrane</keyword>
<feature type="domain" description="AprE-like long alpha-helical hairpin" evidence="12">
    <location>
        <begin position="143"/>
        <end position="326"/>
    </location>
</feature>
<evidence type="ECO:0000256" key="1">
    <source>
        <dbReference type="ARBA" id="ARBA00004377"/>
    </source>
</evidence>
<dbReference type="Pfam" id="PF26002">
    <property type="entry name" value="Beta-barrel_AprE"/>
    <property type="match status" value="1"/>
</dbReference>
<dbReference type="InterPro" id="IPR050739">
    <property type="entry name" value="MFP"/>
</dbReference>
<dbReference type="GO" id="GO:0005886">
    <property type="term" value="C:plasma membrane"/>
    <property type="evidence" value="ECO:0007669"/>
    <property type="project" value="UniProtKB-SubCell"/>
</dbReference>
<dbReference type="EMBL" id="UOFC01000271">
    <property type="protein sequence ID" value="VAW49290.1"/>
    <property type="molecule type" value="Genomic_DNA"/>
</dbReference>
<dbReference type="SUPFAM" id="SSF111369">
    <property type="entry name" value="HlyD-like secretion proteins"/>
    <property type="match status" value="1"/>
</dbReference>
<dbReference type="GO" id="GO:0015031">
    <property type="term" value="P:protein transport"/>
    <property type="evidence" value="ECO:0007669"/>
    <property type="project" value="InterPro"/>
</dbReference>
<protein>
    <submittedName>
        <fullName evidence="14">Type I secretion membrane fusion protein, HlyD family</fullName>
    </submittedName>
</protein>
<evidence type="ECO:0000256" key="8">
    <source>
        <dbReference type="ARBA" id="ARBA00023136"/>
    </source>
</evidence>
<reference evidence="14" key="1">
    <citation type="submission" date="2018-06" db="EMBL/GenBank/DDBJ databases">
        <authorList>
            <person name="Zhirakovskaya E."/>
        </authorList>
    </citation>
    <scope>NUCLEOTIDE SEQUENCE</scope>
</reference>
<dbReference type="PANTHER" id="PTHR30386:SF26">
    <property type="entry name" value="TRANSPORT PROTEIN COMB"/>
    <property type="match status" value="1"/>
</dbReference>
<dbReference type="Gene3D" id="2.40.50.100">
    <property type="match status" value="1"/>
</dbReference>
<gene>
    <name evidence="14" type="ORF">MNBD_GAMMA03-316</name>
</gene>
<keyword evidence="7 11" id="KW-1133">Transmembrane helix</keyword>
<comment type="subcellular location">
    <subcellularLocation>
        <location evidence="1">Cell inner membrane</location>
        <topology evidence="1">Single-pass membrane protein</topology>
    </subcellularLocation>
</comment>
<evidence type="ECO:0000259" key="12">
    <source>
        <dbReference type="Pfam" id="PF25994"/>
    </source>
</evidence>
<evidence type="ECO:0000256" key="11">
    <source>
        <dbReference type="SAM" id="Phobius"/>
    </source>
</evidence>
<dbReference type="InterPro" id="IPR058982">
    <property type="entry name" value="Beta-barrel_AprE"/>
</dbReference>
<dbReference type="Gene3D" id="1.10.287.470">
    <property type="entry name" value="Helix hairpin bin"/>
    <property type="match status" value="1"/>
</dbReference>